<name>A0A5D2LNG0_GOSTO</name>
<dbReference type="Proteomes" id="UP000322667">
    <property type="component" value="Chromosome D03"/>
</dbReference>
<sequence length="119" mass="13983">MLSKVLNLSLSGYKKRHWTRCDYRIYEYLGQKKKQLKVKTFYSFSLWGLRNCYVEPAWVLFPSWFVIIMEGGVRWLVFSCFTLRSSTVKKTPAALNNCSKKQLVPAWLFVHVLLVSATH</sequence>
<dbReference type="AlphaFoldDB" id="A0A5D2LNG0"/>
<accession>A0A5D2LNG0</accession>
<organism evidence="1 2">
    <name type="scientific">Gossypium tomentosum</name>
    <name type="common">Hawaiian cotton</name>
    <name type="synonym">Gossypium sandvicense</name>
    <dbReference type="NCBI Taxonomy" id="34277"/>
    <lineage>
        <taxon>Eukaryota</taxon>
        <taxon>Viridiplantae</taxon>
        <taxon>Streptophyta</taxon>
        <taxon>Embryophyta</taxon>
        <taxon>Tracheophyta</taxon>
        <taxon>Spermatophyta</taxon>
        <taxon>Magnoliopsida</taxon>
        <taxon>eudicotyledons</taxon>
        <taxon>Gunneridae</taxon>
        <taxon>Pentapetalae</taxon>
        <taxon>rosids</taxon>
        <taxon>malvids</taxon>
        <taxon>Malvales</taxon>
        <taxon>Malvaceae</taxon>
        <taxon>Malvoideae</taxon>
        <taxon>Gossypium</taxon>
    </lineage>
</organism>
<reference evidence="1 2" key="1">
    <citation type="submission" date="2019-07" db="EMBL/GenBank/DDBJ databases">
        <title>WGS assembly of Gossypium tomentosum.</title>
        <authorList>
            <person name="Chen Z.J."/>
            <person name="Sreedasyam A."/>
            <person name="Ando A."/>
            <person name="Song Q."/>
            <person name="De L."/>
            <person name="Hulse-Kemp A."/>
            <person name="Ding M."/>
            <person name="Ye W."/>
            <person name="Kirkbride R."/>
            <person name="Jenkins J."/>
            <person name="Plott C."/>
            <person name="Lovell J."/>
            <person name="Lin Y.-M."/>
            <person name="Vaughn R."/>
            <person name="Liu B."/>
            <person name="Li W."/>
            <person name="Simpson S."/>
            <person name="Scheffler B."/>
            <person name="Saski C."/>
            <person name="Grover C."/>
            <person name="Hu G."/>
            <person name="Conover J."/>
            <person name="Carlson J."/>
            <person name="Shu S."/>
            <person name="Boston L."/>
            <person name="Williams M."/>
            <person name="Peterson D."/>
            <person name="Mcgee K."/>
            <person name="Jones D."/>
            <person name="Wendel J."/>
            <person name="Stelly D."/>
            <person name="Grimwood J."/>
            <person name="Schmutz J."/>
        </authorList>
    </citation>
    <scope>NUCLEOTIDE SEQUENCE [LARGE SCALE GENOMIC DNA]</scope>
    <source>
        <strain evidence="1">7179.01</strain>
    </source>
</reference>
<keyword evidence="2" id="KW-1185">Reference proteome</keyword>
<evidence type="ECO:0000313" key="2">
    <source>
        <dbReference type="Proteomes" id="UP000322667"/>
    </source>
</evidence>
<gene>
    <name evidence="1" type="ORF">ES332_D03G156800v1</name>
</gene>
<dbReference type="EMBL" id="CM017625">
    <property type="protein sequence ID" value="TYH80798.1"/>
    <property type="molecule type" value="Genomic_DNA"/>
</dbReference>
<evidence type="ECO:0000313" key="1">
    <source>
        <dbReference type="EMBL" id="TYH80798.1"/>
    </source>
</evidence>
<protein>
    <submittedName>
        <fullName evidence="1">Uncharacterized protein</fullName>
    </submittedName>
</protein>
<proteinExistence type="predicted"/>